<dbReference type="PANTHER" id="PTHR11002:SF79">
    <property type="entry name" value="CARBONIC ANHYDRASE 2"/>
    <property type="match status" value="1"/>
</dbReference>
<keyword evidence="9" id="KW-1185">Reference proteome</keyword>
<name>H6L6J1_SAPGL</name>
<comment type="cofactor">
    <cofactor evidence="6">
        <name>Zn(2+)</name>
        <dbReference type="ChEBI" id="CHEBI:29105"/>
    </cofactor>
    <text evidence="6">Binds 1 zinc ion per subunit.</text>
</comment>
<dbReference type="PROSITE" id="PS00704">
    <property type="entry name" value="PROK_CO2_ANHYDRASE_1"/>
    <property type="match status" value="1"/>
</dbReference>
<feature type="binding site" evidence="6">
    <location>
        <position position="54"/>
    </location>
    <ligand>
        <name>Zn(2+)</name>
        <dbReference type="ChEBI" id="CHEBI:29105"/>
    </ligand>
</feature>
<evidence type="ECO:0000256" key="6">
    <source>
        <dbReference type="PIRSR" id="PIRSR601765-1"/>
    </source>
</evidence>
<protein>
    <recommendedName>
        <fullName evidence="2 7">Carbonic anhydrase</fullName>
        <ecNumber evidence="2 7">4.2.1.1</ecNumber>
    </recommendedName>
    <alternativeName>
        <fullName evidence="7">Carbonate dehydratase</fullName>
    </alternativeName>
</protein>
<evidence type="ECO:0000256" key="1">
    <source>
        <dbReference type="ARBA" id="ARBA00006217"/>
    </source>
</evidence>
<feature type="binding site" evidence="6">
    <location>
        <position position="108"/>
    </location>
    <ligand>
        <name>Zn(2+)</name>
        <dbReference type="ChEBI" id="CHEBI:29105"/>
    </ligand>
</feature>
<dbReference type="GO" id="GO:0015976">
    <property type="term" value="P:carbon utilization"/>
    <property type="evidence" value="ECO:0007669"/>
    <property type="project" value="InterPro"/>
</dbReference>
<dbReference type="RefSeq" id="WP_015691770.1">
    <property type="nucleotide sequence ID" value="NC_016940.1"/>
</dbReference>
<evidence type="ECO:0000256" key="5">
    <source>
        <dbReference type="ARBA" id="ARBA00048348"/>
    </source>
</evidence>
<comment type="similarity">
    <text evidence="1 7">Belongs to the beta-class carbonic anhydrase family.</text>
</comment>
<comment type="function">
    <text evidence="7">Reversible hydration of carbon dioxide.</text>
</comment>
<proteinExistence type="inferred from homology"/>
<dbReference type="AlphaFoldDB" id="H6L6J1"/>
<dbReference type="SUPFAM" id="SSF53056">
    <property type="entry name" value="beta-carbonic anhydrase, cab"/>
    <property type="match status" value="1"/>
</dbReference>
<sequence length="196" mass="21184">MSKNLLWDTALAKLKAGNDRFVNEQAEGKKQAMDRRQELTKGQAPWAIILSCADSRVVPELAFDTGLGELFVIRVAGNIANTSTIASIEYAVAHLDVNLIVVMGHESCGAVTAAMAEGDAESNNLKHLLDYIQPALSACPNCQDVNEVVKKNAELTAEALAANSSIIQNEIQNGELKVFSAYYNLSDGHVDFFEEA</sequence>
<accession>H6L6J1</accession>
<dbReference type="GO" id="GO:0008270">
    <property type="term" value="F:zinc ion binding"/>
    <property type="evidence" value="ECO:0007669"/>
    <property type="project" value="UniProtKB-UniRule"/>
</dbReference>
<dbReference type="InterPro" id="IPR001765">
    <property type="entry name" value="Carbonic_anhydrase"/>
</dbReference>
<keyword evidence="4 7" id="KW-0456">Lyase</keyword>
<keyword evidence="6" id="KW-0479">Metal-binding</keyword>
<dbReference type="InterPro" id="IPR015892">
    <property type="entry name" value="Carbonic_anhydrase_CS"/>
</dbReference>
<dbReference type="OrthoDB" id="9797527at2"/>
<gene>
    <name evidence="8" type="primary">cynT</name>
    <name evidence="8" type="ordered locus">SGRA_1398</name>
</gene>
<evidence type="ECO:0000313" key="8">
    <source>
        <dbReference type="EMBL" id="AFC24133.1"/>
    </source>
</evidence>
<evidence type="ECO:0000256" key="7">
    <source>
        <dbReference type="RuleBase" id="RU003956"/>
    </source>
</evidence>
<evidence type="ECO:0000256" key="3">
    <source>
        <dbReference type="ARBA" id="ARBA00022833"/>
    </source>
</evidence>
<dbReference type="PROSITE" id="PS00705">
    <property type="entry name" value="PROK_CO2_ANHYDRASE_2"/>
    <property type="match status" value="1"/>
</dbReference>
<organism evidence="8 9">
    <name type="scientific">Saprospira grandis (strain Lewin)</name>
    <dbReference type="NCBI Taxonomy" id="984262"/>
    <lineage>
        <taxon>Bacteria</taxon>
        <taxon>Pseudomonadati</taxon>
        <taxon>Bacteroidota</taxon>
        <taxon>Saprospiria</taxon>
        <taxon>Saprospirales</taxon>
        <taxon>Saprospiraceae</taxon>
        <taxon>Saprospira</taxon>
    </lineage>
</organism>
<dbReference type="KEGG" id="sgn:SGRA_1398"/>
<feature type="binding site" evidence="6">
    <location>
        <position position="105"/>
    </location>
    <ligand>
        <name>Zn(2+)</name>
        <dbReference type="ChEBI" id="CHEBI:29105"/>
    </ligand>
</feature>
<keyword evidence="3 6" id="KW-0862">Zinc</keyword>
<reference evidence="8 9" key="1">
    <citation type="journal article" date="2012" name="Stand. Genomic Sci.">
        <title>Complete genome sequencing and analysis of Saprospira grandis str. Lewin, a predatory marine bacterium.</title>
        <authorList>
            <person name="Saw J.H."/>
            <person name="Yuryev A."/>
            <person name="Kanbe M."/>
            <person name="Hou S."/>
            <person name="Young A.G."/>
            <person name="Aizawa S."/>
            <person name="Alam M."/>
        </authorList>
    </citation>
    <scope>NUCLEOTIDE SEQUENCE [LARGE SCALE GENOMIC DNA]</scope>
    <source>
        <strain evidence="8 9">Lewin</strain>
    </source>
</reference>
<evidence type="ECO:0000256" key="4">
    <source>
        <dbReference type="ARBA" id="ARBA00023239"/>
    </source>
</evidence>
<dbReference type="Proteomes" id="UP000007519">
    <property type="component" value="Chromosome"/>
</dbReference>
<dbReference type="Pfam" id="PF00484">
    <property type="entry name" value="Pro_CA"/>
    <property type="match status" value="1"/>
</dbReference>
<evidence type="ECO:0000256" key="2">
    <source>
        <dbReference type="ARBA" id="ARBA00012925"/>
    </source>
</evidence>
<feature type="binding site" evidence="6">
    <location>
        <position position="52"/>
    </location>
    <ligand>
        <name>Zn(2+)</name>
        <dbReference type="ChEBI" id="CHEBI:29105"/>
    </ligand>
</feature>
<dbReference type="SMART" id="SM00947">
    <property type="entry name" value="Pro_CA"/>
    <property type="match status" value="1"/>
</dbReference>
<dbReference type="EC" id="4.2.1.1" evidence="2 7"/>
<dbReference type="InterPro" id="IPR036874">
    <property type="entry name" value="Carbonic_anhydrase_sf"/>
</dbReference>
<dbReference type="HOGENOM" id="CLU_053879_4_1_10"/>
<dbReference type="GO" id="GO:0004089">
    <property type="term" value="F:carbonate dehydratase activity"/>
    <property type="evidence" value="ECO:0007669"/>
    <property type="project" value="UniProtKB-UniRule"/>
</dbReference>
<comment type="catalytic activity">
    <reaction evidence="5 7">
        <text>hydrogencarbonate + H(+) = CO2 + H2O</text>
        <dbReference type="Rhea" id="RHEA:10748"/>
        <dbReference type="ChEBI" id="CHEBI:15377"/>
        <dbReference type="ChEBI" id="CHEBI:15378"/>
        <dbReference type="ChEBI" id="CHEBI:16526"/>
        <dbReference type="ChEBI" id="CHEBI:17544"/>
        <dbReference type="EC" id="4.2.1.1"/>
    </reaction>
</comment>
<dbReference type="STRING" id="984262.SGRA_1398"/>
<dbReference type="PANTHER" id="PTHR11002">
    <property type="entry name" value="CARBONIC ANHYDRASE"/>
    <property type="match status" value="1"/>
</dbReference>
<dbReference type="eggNOG" id="COG0288">
    <property type="taxonomic scope" value="Bacteria"/>
</dbReference>
<evidence type="ECO:0000313" key="9">
    <source>
        <dbReference type="Proteomes" id="UP000007519"/>
    </source>
</evidence>
<dbReference type="Gene3D" id="3.40.1050.10">
    <property type="entry name" value="Carbonic anhydrase"/>
    <property type="match status" value="1"/>
</dbReference>
<dbReference type="EMBL" id="CP002831">
    <property type="protein sequence ID" value="AFC24133.1"/>
    <property type="molecule type" value="Genomic_DNA"/>
</dbReference>
<dbReference type="CDD" id="cd03378">
    <property type="entry name" value="beta_CA_cladeC"/>
    <property type="match status" value="1"/>
</dbReference>